<dbReference type="EMBL" id="JAEFCI010012794">
    <property type="protein sequence ID" value="KAG5455788.1"/>
    <property type="molecule type" value="Genomic_DNA"/>
</dbReference>
<reference evidence="1 2" key="1">
    <citation type="journal article" name="Sci. Rep.">
        <title>Genome-scale phylogenetic analyses confirm Olpidium as the closest living zoosporic fungus to the non-flagellated, terrestrial fungi.</title>
        <authorList>
            <person name="Chang Y."/>
            <person name="Rochon D."/>
            <person name="Sekimoto S."/>
            <person name="Wang Y."/>
            <person name="Chovatia M."/>
            <person name="Sandor L."/>
            <person name="Salamov A."/>
            <person name="Grigoriev I.V."/>
            <person name="Stajich J.E."/>
            <person name="Spatafora J.W."/>
        </authorList>
    </citation>
    <scope>NUCLEOTIDE SEQUENCE [LARGE SCALE GENOMIC DNA]</scope>
    <source>
        <strain evidence="1">S191</strain>
    </source>
</reference>
<gene>
    <name evidence="1" type="ORF">BJ554DRAFT_4678</name>
</gene>
<feature type="non-terminal residue" evidence="1">
    <location>
        <position position="62"/>
    </location>
</feature>
<comment type="caution">
    <text evidence="1">The sequence shown here is derived from an EMBL/GenBank/DDBJ whole genome shotgun (WGS) entry which is preliminary data.</text>
</comment>
<proteinExistence type="predicted"/>
<keyword evidence="2" id="KW-1185">Reference proteome</keyword>
<dbReference type="Proteomes" id="UP000673691">
    <property type="component" value="Unassembled WGS sequence"/>
</dbReference>
<accession>A0A8H7ZLR7</accession>
<sequence length="62" mass="6955">MHPSSTTVQAWCNGRDVQIAISVTRTCTWLSSGEFRCRSCRNGHRVCFGHAPTTILFVDRSL</sequence>
<protein>
    <submittedName>
        <fullName evidence="1">Uncharacterized protein</fullName>
    </submittedName>
</protein>
<organism evidence="1 2">
    <name type="scientific">Olpidium bornovanus</name>
    <dbReference type="NCBI Taxonomy" id="278681"/>
    <lineage>
        <taxon>Eukaryota</taxon>
        <taxon>Fungi</taxon>
        <taxon>Fungi incertae sedis</taxon>
        <taxon>Olpidiomycota</taxon>
        <taxon>Olpidiomycotina</taxon>
        <taxon>Olpidiomycetes</taxon>
        <taxon>Olpidiales</taxon>
        <taxon>Olpidiaceae</taxon>
        <taxon>Olpidium</taxon>
    </lineage>
</organism>
<evidence type="ECO:0000313" key="1">
    <source>
        <dbReference type="EMBL" id="KAG5455788.1"/>
    </source>
</evidence>
<dbReference type="AlphaFoldDB" id="A0A8H7ZLR7"/>
<evidence type="ECO:0000313" key="2">
    <source>
        <dbReference type="Proteomes" id="UP000673691"/>
    </source>
</evidence>
<name>A0A8H7ZLR7_9FUNG</name>